<proteinExistence type="predicted"/>
<dbReference type="InParanoid" id="A0A3R7CEM2"/>
<name>A0A3R7CEM2_CLOSI</name>
<comment type="caution">
    <text evidence="6">The sequence shown here is derived from an EMBL/GenBank/DDBJ whole genome shotgun (WGS) entry which is preliminary data.</text>
</comment>
<dbReference type="STRING" id="79923.A0A3R7CEM2"/>
<gene>
    <name evidence="6" type="ORF">CSKR_111877</name>
</gene>
<dbReference type="GO" id="GO:0000978">
    <property type="term" value="F:RNA polymerase II cis-regulatory region sequence-specific DNA binding"/>
    <property type="evidence" value="ECO:0007669"/>
    <property type="project" value="TreeGrafter"/>
</dbReference>
<feature type="domain" description="C2H2-type" evidence="5">
    <location>
        <begin position="218"/>
        <end position="245"/>
    </location>
</feature>
<evidence type="ECO:0000313" key="6">
    <source>
        <dbReference type="EMBL" id="KAG5446853.1"/>
    </source>
</evidence>
<organism evidence="6 7">
    <name type="scientific">Clonorchis sinensis</name>
    <name type="common">Chinese liver fluke</name>
    <dbReference type="NCBI Taxonomy" id="79923"/>
    <lineage>
        <taxon>Eukaryota</taxon>
        <taxon>Metazoa</taxon>
        <taxon>Spiralia</taxon>
        <taxon>Lophotrochozoa</taxon>
        <taxon>Platyhelminthes</taxon>
        <taxon>Trematoda</taxon>
        <taxon>Digenea</taxon>
        <taxon>Opisthorchiida</taxon>
        <taxon>Opisthorchiata</taxon>
        <taxon>Opisthorchiidae</taxon>
        <taxon>Clonorchis</taxon>
    </lineage>
</organism>
<dbReference type="OrthoDB" id="6077919at2759"/>
<dbReference type="PANTHER" id="PTHR23226:SF371">
    <property type="entry name" value="ZINC FINGER PROTEIN 112-LIKE PROTEIN"/>
    <property type="match status" value="1"/>
</dbReference>
<evidence type="ECO:0000259" key="5">
    <source>
        <dbReference type="PROSITE" id="PS50157"/>
    </source>
</evidence>
<dbReference type="PANTHER" id="PTHR23226">
    <property type="entry name" value="ZINC FINGER AND SCAN DOMAIN-CONTAINING"/>
    <property type="match status" value="1"/>
</dbReference>
<dbReference type="FunFam" id="3.30.160.60:FF:000446">
    <property type="entry name" value="Zinc finger protein"/>
    <property type="match status" value="1"/>
</dbReference>
<feature type="domain" description="C2H2-type" evidence="5">
    <location>
        <begin position="246"/>
        <end position="271"/>
    </location>
</feature>
<feature type="domain" description="C2H2-type" evidence="5">
    <location>
        <begin position="156"/>
        <end position="183"/>
    </location>
</feature>
<reference evidence="6 7" key="2">
    <citation type="journal article" date="2021" name="Genomics">
        <title>High-quality reference genome for Clonorchis sinensis.</title>
        <authorList>
            <person name="Young N.D."/>
            <person name="Stroehlein A.J."/>
            <person name="Kinkar L."/>
            <person name="Wang T."/>
            <person name="Sohn W.M."/>
            <person name="Chang B.C.H."/>
            <person name="Kaur P."/>
            <person name="Weisz D."/>
            <person name="Dudchenko O."/>
            <person name="Aiden E.L."/>
            <person name="Korhonen P.K."/>
            <person name="Gasser R.B."/>
        </authorList>
    </citation>
    <scope>NUCLEOTIDE SEQUENCE [LARGE SCALE GENOMIC DNA]</scope>
    <source>
        <strain evidence="6">Cs-k2</strain>
    </source>
</reference>
<dbReference type="EMBL" id="NIRI02000042">
    <property type="protein sequence ID" value="KAG5446853.1"/>
    <property type="molecule type" value="Genomic_DNA"/>
</dbReference>
<dbReference type="SMART" id="SM00355">
    <property type="entry name" value="ZnF_C2H2"/>
    <property type="match status" value="6"/>
</dbReference>
<evidence type="ECO:0000313" key="7">
    <source>
        <dbReference type="Proteomes" id="UP000286415"/>
    </source>
</evidence>
<dbReference type="AlphaFoldDB" id="A0A3R7CEM2"/>
<dbReference type="GO" id="GO:0000981">
    <property type="term" value="F:DNA-binding transcription factor activity, RNA polymerase II-specific"/>
    <property type="evidence" value="ECO:0007669"/>
    <property type="project" value="TreeGrafter"/>
</dbReference>
<feature type="domain" description="C2H2-type" evidence="5">
    <location>
        <begin position="184"/>
        <end position="211"/>
    </location>
</feature>
<dbReference type="GO" id="GO:0008270">
    <property type="term" value="F:zinc ion binding"/>
    <property type="evidence" value="ECO:0007669"/>
    <property type="project" value="UniProtKB-KW"/>
</dbReference>
<dbReference type="Gene3D" id="3.30.160.60">
    <property type="entry name" value="Classic Zinc Finger"/>
    <property type="match status" value="4"/>
</dbReference>
<protein>
    <submittedName>
        <fullName evidence="6">Zinc finger protein 579</fullName>
    </submittedName>
</protein>
<accession>A0A3R7CEM2</accession>
<keyword evidence="7" id="KW-1185">Reference proteome</keyword>
<evidence type="ECO:0000256" key="3">
    <source>
        <dbReference type="ARBA" id="ARBA00022771"/>
    </source>
</evidence>
<dbReference type="PROSITE" id="PS50157">
    <property type="entry name" value="ZINC_FINGER_C2H2_2"/>
    <property type="match status" value="5"/>
</dbReference>
<feature type="domain" description="C2H2-type" evidence="5">
    <location>
        <begin position="123"/>
        <end position="154"/>
    </location>
</feature>
<dbReference type="PROSITE" id="PS00028">
    <property type="entry name" value="ZINC_FINGER_C2H2_1"/>
    <property type="match status" value="5"/>
</dbReference>
<evidence type="ECO:0000256" key="2">
    <source>
        <dbReference type="ARBA" id="ARBA00022737"/>
    </source>
</evidence>
<keyword evidence="2" id="KW-0677">Repeat</keyword>
<keyword evidence="1" id="KW-0479">Metal-binding</keyword>
<dbReference type="Proteomes" id="UP000286415">
    <property type="component" value="Unassembled WGS sequence"/>
</dbReference>
<sequence>MNRSSKSSENNHSSARLMALPMCEDVGIAYLDSTVFFLIADDVRTPPSAARGLSGEINATAQDFKEPDVLLMSQGSTVQRQSRKQTSMKTQKMELVCTTCGKNCASLYSLKIHASTHDISASFMCEICGRLFRHLASLHRHIRYDHTSHSREPTSLLCNVCGKAFRDACDLKRHRPSHSVEKSCLCSTCSQVFPNRGALHKHRLLQHGKVPMDKLAKHECAVCKRWFEDTRKLLHHSVVHTKQRPFVCVLCAKAYSQNEALRQHQRTKHQN</sequence>
<evidence type="ECO:0000256" key="1">
    <source>
        <dbReference type="ARBA" id="ARBA00022723"/>
    </source>
</evidence>
<dbReference type="FunCoup" id="A0A3R7CEM2">
    <property type="interactions" value="145"/>
</dbReference>
<keyword evidence="3" id="KW-0863">Zinc-finger</keyword>
<keyword evidence="4" id="KW-0862">Zinc</keyword>
<dbReference type="InterPro" id="IPR036236">
    <property type="entry name" value="Znf_C2H2_sf"/>
</dbReference>
<dbReference type="SUPFAM" id="SSF57667">
    <property type="entry name" value="beta-beta-alpha zinc fingers"/>
    <property type="match status" value="3"/>
</dbReference>
<reference evidence="6 7" key="1">
    <citation type="journal article" date="2018" name="Biotechnol. Adv.">
        <title>Improved genomic resources and new bioinformatic workflow for the carcinogenic parasite Clonorchis sinensis: Biotechnological implications.</title>
        <authorList>
            <person name="Wang D."/>
            <person name="Korhonen P.K."/>
            <person name="Gasser R.B."/>
            <person name="Young N.D."/>
        </authorList>
    </citation>
    <scope>NUCLEOTIDE SEQUENCE [LARGE SCALE GENOMIC DNA]</scope>
    <source>
        <strain evidence="6">Cs-k2</strain>
    </source>
</reference>
<dbReference type="Pfam" id="PF00096">
    <property type="entry name" value="zf-C2H2"/>
    <property type="match status" value="4"/>
</dbReference>
<dbReference type="InterPro" id="IPR013087">
    <property type="entry name" value="Znf_C2H2_type"/>
</dbReference>
<evidence type="ECO:0000256" key="4">
    <source>
        <dbReference type="ARBA" id="ARBA00022833"/>
    </source>
</evidence>